<comment type="caution">
    <text evidence="6">The sequence shown here is derived from an EMBL/GenBank/DDBJ whole genome shotgun (WGS) entry which is preliminary data.</text>
</comment>
<dbReference type="InterPro" id="IPR050780">
    <property type="entry name" value="Mucin_vWF_Thrombospondin_sf"/>
</dbReference>
<evidence type="ECO:0000313" key="7">
    <source>
        <dbReference type="Proteomes" id="UP001066276"/>
    </source>
</evidence>
<dbReference type="PANTHER" id="PTHR11339">
    <property type="entry name" value="EXTRACELLULAR MATRIX GLYCOPROTEIN RELATED"/>
    <property type="match status" value="1"/>
</dbReference>
<dbReference type="Pfam" id="PF25961">
    <property type="entry name" value="OTOGL_N"/>
    <property type="match status" value="1"/>
</dbReference>
<evidence type="ECO:0000313" key="6">
    <source>
        <dbReference type="EMBL" id="KAJ1177087.1"/>
    </source>
</evidence>
<dbReference type="SMART" id="SM00216">
    <property type="entry name" value="VWD"/>
    <property type="match status" value="1"/>
</dbReference>
<evidence type="ECO:0000259" key="5">
    <source>
        <dbReference type="PROSITE" id="PS51233"/>
    </source>
</evidence>
<dbReference type="InterPro" id="IPR001846">
    <property type="entry name" value="VWF_type-D"/>
</dbReference>
<evidence type="ECO:0008006" key="8">
    <source>
        <dbReference type="Google" id="ProtNLM"/>
    </source>
</evidence>
<dbReference type="Pfam" id="PF00094">
    <property type="entry name" value="VWD"/>
    <property type="match status" value="1"/>
</dbReference>
<evidence type="ECO:0000256" key="1">
    <source>
        <dbReference type="ARBA" id="ARBA00023157"/>
    </source>
</evidence>
<keyword evidence="2" id="KW-0325">Glycoprotein</keyword>
<feature type="domain" description="VWFD" evidence="5">
    <location>
        <begin position="73"/>
        <end position="231"/>
    </location>
</feature>
<keyword evidence="3" id="KW-0245">EGF-like domain</keyword>
<evidence type="ECO:0000256" key="3">
    <source>
        <dbReference type="PROSITE-ProRule" id="PRU00076"/>
    </source>
</evidence>
<sequence length="231" mass="26416">MVFKELETPLFLSSPVQNYTRERRKLHKEKCLPSETCFNGGECVQRKRCDCSRYNATGSRCQTVHNTGSERDSICRTWGQYHFETFDGLYYYFPGKSTYDLVRQNGLDEQSFSIQVHNDPECTDSVYTCGRAVSLFFAGDGEIKLQGNNVTYKGHSVELPHIVEHVHIQRIAGYTIVRHQFAFTLAWDGISTLYIKMTPDYLGKTKGLCGNNNAVIQDDLMTSFGKHFLFS</sequence>
<reference evidence="6" key="1">
    <citation type="journal article" date="2022" name="bioRxiv">
        <title>Sequencing and chromosome-scale assembly of the giantPleurodeles waltlgenome.</title>
        <authorList>
            <person name="Brown T."/>
            <person name="Elewa A."/>
            <person name="Iarovenko S."/>
            <person name="Subramanian E."/>
            <person name="Araus A.J."/>
            <person name="Petzold A."/>
            <person name="Susuki M."/>
            <person name="Suzuki K.-i.T."/>
            <person name="Hayashi T."/>
            <person name="Toyoda A."/>
            <person name="Oliveira C."/>
            <person name="Osipova E."/>
            <person name="Leigh N.D."/>
            <person name="Simon A."/>
            <person name="Yun M.H."/>
        </authorList>
    </citation>
    <scope>NUCLEOTIDE SEQUENCE</scope>
    <source>
        <strain evidence="6">20211129_DDA</strain>
        <tissue evidence="6">Liver</tissue>
    </source>
</reference>
<dbReference type="PANTHER" id="PTHR11339:SF228">
    <property type="entry name" value="OTOGELIN"/>
    <property type="match status" value="1"/>
</dbReference>
<accession>A0AAV7TKF9</accession>
<keyword evidence="7" id="KW-1185">Reference proteome</keyword>
<protein>
    <recommendedName>
        <fullName evidence="8">VWFD domain-containing protein</fullName>
    </recommendedName>
</protein>
<dbReference type="PROSITE" id="PS50026">
    <property type="entry name" value="EGF_3"/>
    <property type="match status" value="1"/>
</dbReference>
<proteinExistence type="predicted"/>
<dbReference type="PROSITE" id="PS51233">
    <property type="entry name" value="VWFD"/>
    <property type="match status" value="1"/>
</dbReference>
<evidence type="ECO:0000256" key="2">
    <source>
        <dbReference type="ARBA" id="ARBA00023180"/>
    </source>
</evidence>
<comment type="caution">
    <text evidence="3">Lacks conserved residue(s) required for the propagation of feature annotation.</text>
</comment>
<gene>
    <name evidence="6" type="ORF">NDU88_002349</name>
</gene>
<organism evidence="6 7">
    <name type="scientific">Pleurodeles waltl</name>
    <name type="common">Iberian ribbed newt</name>
    <dbReference type="NCBI Taxonomy" id="8319"/>
    <lineage>
        <taxon>Eukaryota</taxon>
        <taxon>Metazoa</taxon>
        <taxon>Chordata</taxon>
        <taxon>Craniata</taxon>
        <taxon>Vertebrata</taxon>
        <taxon>Euteleostomi</taxon>
        <taxon>Amphibia</taxon>
        <taxon>Batrachia</taxon>
        <taxon>Caudata</taxon>
        <taxon>Salamandroidea</taxon>
        <taxon>Salamandridae</taxon>
        <taxon>Pleurodelinae</taxon>
        <taxon>Pleurodeles</taxon>
    </lineage>
</organism>
<dbReference type="GO" id="GO:0005615">
    <property type="term" value="C:extracellular space"/>
    <property type="evidence" value="ECO:0007669"/>
    <property type="project" value="TreeGrafter"/>
</dbReference>
<keyword evidence="1" id="KW-1015">Disulfide bond</keyword>
<name>A0AAV7TKF9_PLEWA</name>
<dbReference type="InterPro" id="IPR000742">
    <property type="entry name" value="EGF"/>
</dbReference>
<evidence type="ECO:0000259" key="4">
    <source>
        <dbReference type="PROSITE" id="PS50026"/>
    </source>
</evidence>
<dbReference type="EMBL" id="JANPWB010000006">
    <property type="protein sequence ID" value="KAJ1177087.1"/>
    <property type="molecule type" value="Genomic_DNA"/>
</dbReference>
<dbReference type="InterPro" id="IPR058754">
    <property type="entry name" value="OTOGL-like_N"/>
</dbReference>
<dbReference type="GO" id="GO:0031012">
    <property type="term" value="C:extracellular matrix"/>
    <property type="evidence" value="ECO:0007669"/>
    <property type="project" value="TreeGrafter"/>
</dbReference>
<feature type="domain" description="EGF-like" evidence="4">
    <location>
        <begin position="27"/>
        <end position="62"/>
    </location>
</feature>
<dbReference type="AlphaFoldDB" id="A0AAV7TKF9"/>
<dbReference type="Proteomes" id="UP001066276">
    <property type="component" value="Chromosome 3_2"/>
</dbReference>